<evidence type="ECO:0000313" key="3">
    <source>
        <dbReference type="Proteomes" id="UP000194260"/>
    </source>
</evidence>
<protein>
    <submittedName>
        <fullName evidence="1">Uncharacterized protein</fullName>
    </submittedName>
</protein>
<evidence type="ECO:0000313" key="4">
    <source>
        <dbReference type="Proteomes" id="UP001331664"/>
    </source>
</evidence>
<evidence type="ECO:0000313" key="1">
    <source>
        <dbReference type="EMBL" id="ARR00063.1"/>
    </source>
</evidence>
<gene>
    <name evidence="1" type="ORF">CSUIS_0218</name>
    <name evidence="2" type="ORF">V2I23_02065</name>
</gene>
<reference evidence="3" key="1">
    <citation type="journal article" date="2017" name="Genome Biol. Evol.">
        <title>Comparative Genomic Analysis Identifies a Campylobacter Clade Deficient in Selenium Metabolism.</title>
        <authorList>
            <person name="Miller W.G."/>
            <person name="Yee E."/>
            <person name="Lopes B.S."/>
            <person name="Chapman M.H."/>
            <person name="Huynh S."/>
            <person name="Bono J.L."/>
            <person name="Parker C.T."/>
            <person name="Strachan N.J.C."/>
            <person name="Forbes K.J."/>
        </authorList>
    </citation>
    <scope>NUCLEOTIDE SEQUENCE [LARGE SCALE GENOMIC DNA]</scope>
    <source>
        <strain evidence="3">RM6137</strain>
    </source>
</reference>
<reference evidence="2 4" key="3">
    <citation type="submission" date="2024-01" db="EMBL/GenBank/DDBJ databases">
        <title>Campylobacter porcellus sp. nov.</title>
        <authorList>
            <person name="Papic B."/>
            <person name="Gruntar I."/>
        </authorList>
    </citation>
    <scope>NUCLEOTIDE SEQUENCE [LARGE SCALE GENOMIC DNA]</scope>
    <source>
        <strain evidence="2 4">CX2-4855-23</strain>
    </source>
</reference>
<organism evidence="1 3">
    <name type="scientific">Campylobacter porcelli</name>
    <dbReference type="NCBI Taxonomy" id="1660073"/>
    <lineage>
        <taxon>Bacteria</taxon>
        <taxon>Pseudomonadati</taxon>
        <taxon>Campylobacterota</taxon>
        <taxon>Epsilonproteobacteria</taxon>
        <taxon>Campylobacterales</taxon>
        <taxon>Campylobacteraceae</taxon>
        <taxon>Campylobacter</taxon>
    </lineage>
</organism>
<dbReference type="RefSeq" id="WP_086293659.1">
    <property type="nucleotide sequence ID" value="NZ_CP018789.1"/>
</dbReference>
<sequence>MRLIIPKENKQAKAAKSVVDKLKRSSSLFAYAIKDFEYFEGKVENYYALREEAWEAWHEYNKIRNRLIEAIERL</sequence>
<dbReference type="Proteomes" id="UP001331664">
    <property type="component" value="Unassembled WGS sequence"/>
</dbReference>
<keyword evidence="4" id="KW-1185">Reference proteome</keyword>
<dbReference type="Proteomes" id="UP000194260">
    <property type="component" value="Chromosome"/>
</dbReference>
<evidence type="ECO:0000313" key="2">
    <source>
        <dbReference type="EMBL" id="MEE3744083.1"/>
    </source>
</evidence>
<reference evidence="1" key="2">
    <citation type="journal article" date="2017" name="Genome Biol. Evol.">
        <title>Comparative genomic analysis identifies a Campylobacter clade deficient in selenium metabolism.</title>
        <authorList>
            <person name="Miller W.G."/>
            <person name="Yee E."/>
            <person name="Lopes B.S."/>
            <person name="Chapman M.H."/>
            <person name="Huynh S."/>
            <person name="Bono J.L."/>
            <person name="Parker C.T."/>
            <person name="Strachan N.J.C."/>
            <person name="Forbes K.J."/>
        </authorList>
    </citation>
    <scope>NUCLEOTIDE SEQUENCE [LARGE SCALE GENOMIC DNA]</scope>
    <source>
        <strain evidence="1">RM6137</strain>
    </source>
</reference>
<dbReference type="EMBL" id="CP018789">
    <property type="protein sequence ID" value="ARR00063.1"/>
    <property type="molecule type" value="Genomic_DNA"/>
</dbReference>
<dbReference type="KEGG" id="camy:CSUIS_0218"/>
<dbReference type="AlphaFoldDB" id="A0A1X9SV52"/>
<name>A0A1X9SV52_9BACT</name>
<dbReference type="EMBL" id="JAZBRD010000002">
    <property type="protein sequence ID" value="MEE3744083.1"/>
    <property type="molecule type" value="Genomic_DNA"/>
</dbReference>
<proteinExistence type="predicted"/>
<accession>A0A1X9SV52</accession>